<dbReference type="RefSeq" id="WP_236496554.1">
    <property type="nucleotide sequence ID" value="NZ_CP091244.1"/>
</dbReference>
<proteinExistence type="predicted"/>
<gene>
    <name evidence="1" type="ORF">L2Y54_12790</name>
</gene>
<dbReference type="Proteomes" id="UP001054801">
    <property type="component" value="Chromosome"/>
</dbReference>
<sequence>MSDLRTVNHPVVDPDDIGYNTSNNPSFEQILEARMTRRGLLRGSFALMAASVLGAGLAGCGNDDNTAVAANDTGATGANGLTLSFNPVAKGVADALVVPAGYTATVLMATGDPINNATSAYSNVGTDDAASFVSRVGDHHDGMHYFGLNAAGTAIESNNATKGVLCSNHEVAEDLGFVHEAGPTEYGDKSTVARPTTEIDKEVALHGVTIVEVAKSGTTYQINRGSALNRRITAATDMEITGPARGTMMVTAYSTAGTNTRGTINNCGNGYTPWGTYLTCEENWAGYFHRREADTARTAKEVAAFKRYGMSNATSGRYNWSRPGATDGTDLYSRWNAGVTGASAAADFRNVGNTFGWIVEIDPVNATSTPKKRTALGRFAHEGAWPAKPVVGKPVVFYMGDDSRNEYIYKFVSTALWSASDANAGVAAGDKYMDSGKLYAAKFNADGTGTWELLSMSNSKVATYAAYAFADESDVVVNARIAGDAVGATKMDRPEWGAVNPVNGEVYMTLTNNVSSSGRGSTAVPLDAANPRYYADTKGTATNRGNVNGHIIRWKEAGGDHAATTFNWDIYLFGAQSDADANVNLSGLTAENDFSSPDGLWFSYATPGLLWVQTDDGYYTDVTNCMMLAALPGTVNDGAETTVTNAGVPSGQTAVKTRVGKKTSSTVLRRFLVGPKDCEITGIAETPDGKAIFVNIQHPGENSTSVTDPTQFTSHWPKGGSARPQSATVVITRNDGGKVAV</sequence>
<dbReference type="Pfam" id="PF05787">
    <property type="entry name" value="PhoX"/>
    <property type="match status" value="1"/>
</dbReference>
<dbReference type="InterPro" id="IPR006311">
    <property type="entry name" value="TAT_signal"/>
</dbReference>
<dbReference type="PROSITE" id="PS51318">
    <property type="entry name" value="TAT"/>
    <property type="match status" value="1"/>
</dbReference>
<protein>
    <submittedName>
        <fullName evidence="1">PhoX family phosphatase</fullName>
    </submittedName>
</protein>
<keyword evidence="2" id="KW-1185">Reference proteome</keyword>
<dbReference type="PANTHER" id="PTHR35399:SF2">
    <property type="entry name" value="DUF839 DOMAIN-CONTAINING PROTEIN"/>
    <property type="match status" value="1"/>
</dbReference>
<dbReference type="EMBL" id="CP091244">
    <property type="protein sequence ID" value="UJS22820.1"/>
    <property type="molecule type" value="Genomic_DNA"/>
</dbReference>
<accession>A0ABY3SVV2</accession>
<dbReference type="InterPro" id="IPR008557">
    <property type="entry name" value="PhoX"/>
</dbReference>
<reference evidence="1" key="1">
    <citation type="journal article" date="2022" name="Microorganisms">
        <title>Two New Species of Filamentous Sulfur Bacteria of the Genus Thiothrix, Thiothrix winogradskyi sp. nov. and 'Candidatus Thiothrix sulfatifontis' sp. nov.</title>
        <authorList>
            <person name="Ravin N.V."/>
            <person name="Rossetti S."/>
            <person name="Beletsky A.V."/>
            <person name="Kadnikov V.V."/>
            <person name="Rudenko T.S."/>
            <person name="Smolyakov D.D."/>
            <person name="Moskvitina M.I."/>
            <person name="Gureeva M.V."/>
            <person name="Mardanov A.V."/>
            <person name="Grabovich M.Y."/>
        </authorList>
    </citation>
    <scope>NUCLEOTIDE SEQUENCE</scope>
    <source>
        <strain evidence="1">CT3</strain>
    </source>
</reference>
<dbReference type="PANTHER" id="PTHR35399">
    <property type="entry name" value="SLR8030 PROTEIN"/>
    <property type="match status" value="1"/>
</dbReference>
<name>A0ABY3SVV2_9GAMM</name>
<evidence type="ECO:0000313" key="1">
    <source>
        <dbReference type="EMBL" id="UJS22820.1"/>
    </source>
</evidence>
<organism evidence="1 2">
    <name type="scientific">Thiothrix winogradskyi</name>
    <dbReference type="NCBI Taxonomy" id="96472"/>
    <lineage>
        <taxon>Bacteria</taxon>
        <taxon>Pseudomonadati</taxon>
        <taxon>Pseudomonadota</taxon>
        <taxon>Gammaproteobacteria</taxon>
        <taxon>Thiotrichales</taxon>
        <taxon>Thiotrichaceae</taxon>
        <taxon>Thiothrix</taxon>
    </lineage>
</organism>
<evidence type="ECO:0000313" key="2">
    <source>
        <dbReference type="Proteomes" id="UP001054801"/>
    </source>
</evidence>